<dbReference type="PANTHER" id="PTHR47447">
    <property type="entry name" value="OS03G0856100 PROTEIN"/>
    <property type="match status" value="1"/>
</dbReference>
<keyword evidence="2" id="KW-0732">Signal</keyword>
<evidence type="ECO:0000256" key="2">
    <source>
        <dbReference type="SAM" id="SignalP"/>
    </source>
</evidence>
<feature type="signal peptide" evidence="2">
    <location>
        <begin position="1"/>
        <end position="21"/>
    </location>
</feature>
<organism evidence="3">
    <name type="scientific">Trypanosoma congolense (strain IL3000)</name>
    <dbReference type="NCBI Taxonomy" id="1068625"/>
    <lineage>
        <taxon>Eukaryota</taxon>
        <taxon>Discoba</taxon>
        <taxon>Euglenozoa</taxon>
        <taxon>Kinetoplastea</taxon>
        <taxon>Metakinetoplastina</taxon>
        <taxon>Trypanosomatida</taxon>
        <taxon>Trypanosomatidae</taxon>
        <taxon>Trypanosoma</taxon>
        <taxon>Nannomonas</taxon>
    </lineage>
</organism>
<dbReference type="AlphaFoldDB" id="G0UNZ7"/>
<feature type="chain" id="PRO_5003410343" evidence="2">
    <location>
        <begin position="22"/>
        <end position="548"/>
    </location>
</feature>
<sequence>MGKGGLAQLLALEVLGGDVNACCGILRRALSETVWESQAKQTGIGHSTVFNNVIALGRTCIDDNPSLVRPSSVAVLCHVSHGVGDWRSALHFARALPNAPSPSFLSSLLRPKNCSAILKFCEVHEWAVDVPHATFVLAEQYGCWTSALEVAEAMEFRCSMGEQYSMGVLIPYLAASGGWRRAAQLFMKGVAQGSFVDARFVADLVRRTARLKQWQTAFFMLAAAEKTKEAAHICPSDVNFFKDLMSVSPNWVSSLSIFNVAIGSSAKPDRSMVSLLLGQCEEANAWLMATKVYDAAIREGFVSSIDGGSYQKLLRSFHAARQWEKALVALSWMEKVGEASMTTGMGELLEMCQQSGQWEVAVCIGSALLEKASHMPSRTRLAFLLACADGAAWQCSLRVLYDCFEDSKCTPHALFVCAALQACVAARRWEDCLMLLRRAREEEPRLILPALAHRLALKACVGSGQWRESMRLLNEMIAYGLPRDNHTKHVGLWAAALSGDWQLSLNTLKTIPVAFRTSHDHLLVRGATHSAGAVARAIVLKHLRQQVS</sequence>
<dbReference type="EMBL" id="HE575319">
    <property type="protein sequence ID" value="CCC91108.1"/>
    <property type="molecule type" value="Genomic_DNA"/>
</dbReference>
<dbReference type="InterPro" id="IPR011990">
    <property type="entry name" value="TPR-like_helical_dom_sf"/>
</dbReference>
<name>G0UNZ7_TRYCI</name>
<proteinExistence type="predicted"/>
<accession>G0UNZ7</accession>
<gene>
    <name evidence="3" type="ORF">TCIL3000_6_3600</name>
</gene>
<evidence type="ECO:0000256" key="1">
    <source>
        <dbReference type="ARBA" id="ARBA00022737"/>
    </source>
</evidence>
<dbReference type="PANTHER" id="PTHR47447:SF17">
    <property type="entry name" value="OS12G0638900 PROTEIN"/>
    <property type="match status" value="1"/>
</dbReference>
<dbReference type="Gene3D" id="1.25.40.10">
    <property type="entry name" value="Tetratricopeptide repeat domain"/>
    <property type="match status" value="1"/>
</dbReference>
<dbReference type="VEuPathDB" id="TriTrypDB:TcIL3000_6_3600"/>
<evidence type="ECO:0000313" key="3">
    <source>
        <dbReference type="EMBL" id="CCC91108.1"/>
    </source>
</evidence>
<protein>
    <submittedName>
        <fullName evidence="3">Uncharacterized protein</fullName>
    </submittedName>
</protein>
<keyword evidence="1" id="KW-0677">Repeat</keyword>
<reference evidence="3" key="1">
    <citation type="journal article" date="2012" name="Proc. Natl. Acad. Sci. U.S.A.">
        <title>Antigenic diversity is generated by distinct evolutionary mechanisms in African trypanosome species.</title>
        <authorList>
            <person name="Jackson A.P."/>
            <person name="Berry A."/>
            <person name="Aslett M."/>
            <person name="Allison H.C."/>
            <person name="Burton P."/>
            <person name="Vavrova-Anderson J."/>
            <person name="Brown R."/>
            <person name="Browne H."/>
            <person name="Corton N."/>
            <person name="Hauser H."/>
            <person name="Gamble J."/>
            <person name="Gilderthorp R."/>
            <person name="Marcello L."/>
            <person name="McQuillan J."/>
            <person name="Otto T.D."/>
            <person name="Quail M.A."/>
            <person name="Sanders M.J."/>
            <person name="van Tonder A."/>
            <person name="Ginger M.L."/>
            <person name="Field M.C."/>
            <person name="Barry J.D."/>
            <person name="Hertz-Fowler C."/>
            <person name="Berriman M."/>
        </authorList>
    </citation>
    <scope>NUCLEOTIDE SEQUENCE</scope>
    <source>
        <strain evidence="3">IL3000</strain>
    </source>
</reference>